<feature type="signal peptide" evidence="1">
    <location>
        <begin position="1"/>
        <end position="22"/>
    </location>
</feature>
<proteinExistence type="predicted"/>
<feature type="chain" id="PRO_5002949584" evidence="1">
    <location>
        <begin position="23"/>
        <end position="272"/>
    </location>
</feature>
<dbReference type="RefSeq" id="WP_015869319.1">
    <property type="nucleotide sequence ID" value="NC_012785.1"/>
</dbReference>
<evidence type="ECO:0000256" key="1">
    <source>
        <dbReference type="SAM" id="SignalP"/>
    </source>
</evidence>
<dbReference type="eggNOG" id="ENOG5033SZE">
    <property type="taxonomic scope" value="Bacteria"/>
</dbReference>
<dbReference type="AlphaFoldDB" id="C5CH73"/>
<dbReference type="CDD" id="cd03143">
    <property type="entry name" value="A4_beta-galactosidase_middle_domain"/>
    <property type="match status" value="1"/>
</dbReference>
<keyword evidence="3" id="KW-1185">Reference proteome</keyword>
<dbReference type="OrthoDB" id="9909543at2"/>
<organism evidence="2 3">
    <name type="scientific">Kosmotoga olearia (strain ATCC BAA-1733 / DSM 21960 / TBF 19.5.1)</name>
    <dbReference type="NCBI Taxonomy" id="521045"/>
    <lineage>
        <taxon>Bacteria</taxon>
        <taxon>Thermotogati</taxon>
        <taxon>Thermotogota</taxon>
        <taxon>Thermotogae</taxon>
        <taxon>Kosmotogales</taxon>
        <taxon>Kosmotogaceae</taxon>
        <taxon>Kosmotoga</taxon>
    </lineage>
</organism>
<dbReference type="SUPFAM" id="SSF52317">
    <property type="entry name" value="Class I glutamine amidotransferase-like"/>
    <property type="match status" value="1"/>
</dbReference>
<keyword evidence="1" id="KW-0732">Signal</keyword>
<dbReference type="EMBL" id="CP001634">
    <property type="protein sequence ID" value="ACR80676.1"/>
    <property type="molecule type" value="Genomic_DNA"/>
</dbReference>
<evidence type="ECO:0000313" key="2">
    <source>
        <dbReference type="EMBL" id="ACR80676.1"/>
    </source>
</evidence>
<protein>
    <submittedName>
        <fullName evidence="2">Uncharacterized protein</fullName>
    </submittedName>
</protein>
<dbReference type="InterPro" id="IPR029062">
    <property type="entry name" value="Class_I_gatase-like"/>
</dbReference>
<dbReference type="HOGENOM" id="CLU_1045325_0_0_0"/>
<dbReference type="Proteomes" id="UP000002382">
    <property type="component" value="Chromosome"/>
</dbReference>
<sequence length="272" mass="30904">MRKLLVSVVMVMLLVVSVVAFADDAKVERTVVGVVMSDYSARWFAELGFSGDHWDYLALMKNIFDFVNGLGYKAVPIFDRDLELYANPESDPVVKFTRTYNLDQVKLLILCDTRRLSPLEVEAVKKFISEGGKVLALSQVSFRDHNNSKFDNPDVFGLSNELKISYSSFAWKPPAHGYIKKAADHPIWEGLDEFIPTTRHWVMVVKTLEGGKVLGEWFNDDKILPSHMPDLNGAIIEAHNTIYIGEDLFLPINFKEPMVQMLLANIILYLMQ</sequence>
<dbReference type="KEGG" id="kol:Kole_1996"/>
<evidence type="ECO:0000313" key="3">
    <source>
        <dbReference type="Proteomes" id="UP000002382"/>
    </source>
</evidence>
<reference evidence="2 3" key="1">
    <citation type="submission" date="2009-06" db="EMBL/GenBank/DDBJ databases">
        <title>Complete sequence of Thermotogales bacterium TBF 19.5.1.</title>
        <authorList>
            <consortium name="US DOE Joint Genome Institute"/>
            <person name="Lucas S."/>
            <person name="Copeland A."/>
            <person name="Lapidus A."/>
            <person name="Glavina del Rio T."/>
            <person name="Tice H."/>
            <person name="Bruce D."/>
            <person name="Goodwin L."/>
            <person name="Pitluck S."/>
            <person name="Chertkov O."/>
            <person name="Brettin T."/>
            <person name="Detter J.C."/>
            <person name="Han C."/>
            <person name="Schmutz J."/>
            <person name="Larimer F."/>
            <person name="Land M."/>
            <person name="Hauser L."/>
            <person name="Kyrpides N."/>
            <person name="Ovchinnikova G."/>
            <person name="Noll K."/>
        </authorList>
    </citation>
    <scope>NUCLEOTIDE SEQUENCE [LARGE SCALE GENOMIC DNA]</scope>
    <source>
        <strain evidence="3">ATCC BAA-1733 / DSM 21960 / TBF 19.5.1</strain>
    </source>
</reference>
<name>C5CH73_KOSOT</name>
<dbReference type="STRING" id="521045.Kole_1996"/>
<reference evidence="2 3" key="2">
    <citation type="journal article" date="2011" name="J. Bacteriol.">
        <title>Genome Sequence of Kosmotoga olearia Strain TBF 19.5.1, a Thermophilic Bacterium with a Wide Growth Temperature Range, Isolated from the Troll B Oil Platform in the North Sea.</title>
        <authorList>
            <person name="Swithers K.S."/>
            <person name="Dipippo J.L."/>
            <person name="Bruce D.C."/>
            <person name="Detter C."/>
            <person name="Tapia R."/>
            <person name="Han S."/>
            <person name="Goodwin L.A."/>
            <person name="Han J."/>
            <person name="Woyke T."/>
            <person name="Pitluck S."/>
            <person name="Pennacchio L."/>
            <person name="Nolan M."/>
            <person name="Mikhailova N."/>
            <person name="Land M.L."/>
            <person name="Nesbo C.L."/>
            <person name="Gogarten J.P."/>
            <person name="Noll K.M."/>
        </authorList>
    </citation>
    <scope>NUCLEOTIDE SEQUENCE [LARGE SCALE GENOMIC DNA]</scope>
    <source>
        <strain evidence="3">ATCC BAA-1733 / DSM 21960 / TBF 19.5.1</strain>
    </source>
</reference>
<gene>
    <name evidence="2" type="ordered locus">Kole_1996</name>
</gene>
<accession>C5CH73</accession>
<dbReference type="Gene3D" id="3.40.50.880">
    <property type="match status" value="1"/>
</dbReference>